<reference evidence="1 2" key="1">
    <citation type="journal article" date="2019" name="Commun. Biol.">
        <title>The bagworm genome reveals a unique fibroin gene that provides high tensile strength.</title>
        <authorList>
            <person name="Kono N."/>
            <person name="Nakamura H."/>
            <person name="Ohtoshi R."/>
            <person name="Tomita M."/>
            <person name="Numata K."/>
            <person name="Arakawa K."/>
        </authorList>
    </citation>
    <scope>NUCLEOTIDE SEQUENCE [LARGE SCALE GENOMIC DNA]</scope>
</reference>
<sequence>MCAVWPYLDEKPPISVFPKAPTNEHLQNFVFVAKKSLGATLRHKSAVTMDFVLGGMRAEGYLKSGRGVGGRGERRPIAADACATPRHLPAITA</sequence>
<keyword evidence="2" id="KW-1185">Reference proteome</keyword>
<accession>A0A4C1VT80</accession>
<gene>
    <name evidence="1" type="ORF">EVAR_82975_1</name>
</gene>
<proteinExistence type="predicted"/>
<dbReference type="Proteomes" id="UP000299102">
    <property type="component" value="Unassembled WGS sequence"/>
</dbReference>
<name>A0A4C1VT80_EUMVA</name>
<organism evidence="1 2">
    <name type="scientific">Eumeta variegata</name>
    <name type="common">Bagworm moth</name>
    <name type="synonym">Eumeta japonica</name>
    <dbReference type="NCBI Taxonomy" id="151549"/>
    <lineage>
        <taxon>Eukaryota</taxon>
        <taxon>Metazoa</taxon>
        <taxon>Ecdysozoa</taxon>
        <taxon>Arthropoda</taxon>
        <taxon>Hexapoda</taxon>
        <taxon>Insecta</taxon>
        <taxon>Pterygota</taxon>
        <taxon>Neoptera</taxon>
        <taxon>Endopterygota</taxon>
        <taxon>Lepidoptera</taxon>
        <taxon>Glossata</taxon>
        <taxon>Ditrysia</taxon>
        <taxon>Tineoidea</taxon>
        <taxon>Psychidae</taxon>
        <taxon>Oiketicinae</taxon>
        <taxon>Eumeta</taxon>
    </lineage>
</organism>
<dbReference type="AlphaFoldDB" id="A0A4C1VT80"/>
<dbReference type="EMBL" id="BGZK01000391">
    <property type="protein sequence ID" value="GBP41015.1"/>
    <property type="molecule type" value="Genomic_DNA"/>
</dbReference>
<evidence type="ECO:0000313" key="1">
    <source>
        <dbReference type="EMBL" id="GBP41015.1"/>
    </source>
</evidence>
<evidence type="ECO:0000313" key="2">
    <source>
        <dbReference type="Proteomes" id="UP000299102"/>
    </source>
</evidence>
<comment type="caution">
    <text evidence="1">The sequence shown here is derived from an EMBL/GenBank/DDBJ whole genome shotgun (WGS) entry which is preliminary data.</text>
</comment>
<protein>
    <submittedName>
        <fullName evidence="1">Uncharacterized protein</fullName>
    </submittedName>
</protein>